<dbReference type="Proteomes" id="UP000242520">
    <property type="component" value="Unassembled WGS sequence"/>
</dbReference>
<dbReference type="OrthoDB" id="1743319at2"/>
<accession>A0A1M5QTI8</accession>
<evidence type="ECO:0000313" key="1">
    <source>
        <dbReference type="EMBL" id="SHH17425.1"/>
    </source>
</evidence>
<dbReference type="InterPro" id="IPR028994">
    <property type="entry name" value="Integrin_alpha_N"/>
</dbReference>
<reference evidence="2" key="1">
    <citation type="submission" date="2016-11" db="EMBL/GenBank/DDBJ databases">
        <authorList>
            <person name="Varghese N."/>
            <person name="Submissions S."/>
        </authorList>
    </citation>
    <scope>NUCLEOTIDE SEQUENCE [LARGE SCALE GENOMIC DNA]</scope>
    <source>
        <strain evidence="2">DSM 15285</strain>
    </source>
</reference>
<dbReference type="RefSeq" id="WP_072724432.1">
    <property type="nucleotide sequence ID" value="NZ_FQXH01000009.1"/>
</dbReference>
<dbReference type="PROSITE" id="PS51257">
    <property type="entry name" value="PROKAR_LIPOPROTEIN"/>
    <property type="match status" value="1"/>
</dbReference>
<dbReference type="STRING" id="1123350.SAMN02744040_01098"/>
<evidence type="ECO:0008006" key="3">
    <source>
        <dbReference type="Google" id="ProtNLM"/>
    </source>
</evidence>
<keyword evidence="2" id="KW-1185">Reference proteome</keyword>
<proteinExistence type="predicted"/>
<name>A0A1M5QTI8_9FIRM</name>
<dbReference type="SUPFAM" id="SSF69318">
    <property type="entry name" value="Integrin alpha N-terminal domain"/>
    <property type="match status" value="1"/>
</dbReference>
<sequence length="268" mass="31105">MLKKLNVFITTIIMIFILSSCSAIKSPVNIIKKPRVLENVSEIQSIESRFLSDKDRLTLAISQKNEKSIRRVDLDGDGNDEILLLYRSNEGVYDEINSYGIVILKKKKGEWYEINRIEEHSHGIDLVQYKDITGDNIPEIFIGYTFKDTLSKSMSVYSYHGGYFRIIYDTDYEDFALDDLNYDKKNELIFLDRLSDDSTVIRVLNYVDENVNLIDEYTINNDSYYSTMKVGNVSKNKKGIFVDFYMGINSLYTDLFILDNNKLINISE</sequence>
<dbReference type="EMBL" id="FQXH01000009">
    <property type="protein sequence ID" value="SHH17425.1"/>
    <property type="molecule type" value="Genomic_DNA"/>
</dbReference>
<protein>
    <recommendedName>
        <fullName evidence="3">Repeat domain-containing protein</fullName>
    </recommendedName>
</protein>
<dbReference type="AlphaFoldDB" id="A0A1M5QTI8"/>
<gene>
    <name evidence="1" type="ORF">SAMN02744040_01098</name>
</gene>
<organism evidence="1 2">
    <name type="scientific">Tepidibacter thalassicus DSM 15285</name>
    <dbReference type="NCBI Taxonomy" id="1123350"/>
    <lineage>
        <taxon>Bacteria</taxon>
        <taxon>Bacillati</taxon>
        <taxon>Bacillota</taxon>
        <taxon>Clostridia</taxon>
        <taxon>Peptostreptococcales</taxon>
        <taxon>Peptostreptococcaceae</taxon>
        <taxon>Tepidibacter</taxon>
    </lineage>
</organism>
<evidence type="ECO:0000313" key="2">
    <source>
        <dbReference type="Proteomes" id="UP000242520"/>
    </source>
</evidence>